<gene>
    <name evidence="1" type="ORF">HMPREF3206_01656</name>
</gene>
<reference evidence="2" key="1">
    <citation type="submission" date="2016-01" db="EMBL/GenBank/DDBJ databases">
        <authorList>
            <person name="Mitreva M."/>
            <person name="Pepin K.H."/>
            <person name="Mihindukulasuriya K.A."/>
            <person name="Fulton R."/>
            <person name="Fronick C."/>
            <person name="O'Laughlin M."/>
            <person name="Miner T."/>
            <person name="Herter B."/>
            <person name="Rosa B.A."/>
            <person name="Cordes M."/>
            <person name="Tomlinson C."/>
            <person name="Wollam A."/>
            <person name="Palsikar V.B."/>
            <person name="Mardis E.R."/>
            <person name="Wilson R.K."/>
        </authorList>
    </citation>
    <scope>NUCLEOTIDE SEQUENCE [LARGE SCALE GENOMIC DNA]</scope>
    <source>
        <strain evidence="2">CMW8396</strain>
    </source>
</reference>
<dbReference type="AlphaFoldDB" id="A0A133N9L3"/>
<proteinExistence type="predicted"/>
<name>A0A133N9L3_9FUSO</name>
<evidence type="ECO:0000313" key="1">
    <source>
        <dbReference type="EMBL" id="KXA12979.1"/>
    </source>
</evidence>
<dbReference type="Proteomes" id="UP000070617">
    <property type="component" value="Unassembled WGS sequence"/>
</dbReference>
<sequence>MFKLKIVTDKRTRYVLTRDILMQDGYLGWENLQEFGEEVITGRTVYKKEEEGWKLVSDTGFTEKLIFLQIDDEIVIGGTK</sequence>
<dbReference type="RefSeq" id="WP_009006210.1">
    <property type="nucleotide sequence ID" value="NZ_KQ956571.1"/>
</dbReference>
<accession>A0A133N9L3</accession>
<organism evidence="1 2">
    <name type="scientific">Fusobacterium equinum</name>
    <dbReference type="NCBI Taxonomy" id="134605"/>
    <lineage>
        <taxon>Bacteria</taxon>
        <taxon>Fusobacteriati</taxon>
        <taxon>Fusobacteriota</taxon>
        <taxon>Fusobacteriia</taxon>
        <taxon>Fusobacteriales</taxon>
        <taxon>Fusobacteriaceae</taxon>
        <taxon>Fusobacterium</taxon>
    </lineage>
</organism>
<keyword evidence="2" id="KW-1185">Reference proteome</keyword>
<comment type="caution">
    <text evidence="1">The sequence shown here is derived from an EMBL/GenBank/DDBJ whole genome shotgun (WGS) entry which is preliminary data.</text>
</comment>
<dbReference type="EMBL" id="LRPX01000086">
    <property type="protein sequence ID" value="KXA12979.1"/>
    <property type="molecule type" value="Genomic_DNA"/>
</dbReference>
<dbReference type="STRING" id="134605.HMPREF3206_01656"/>
<dbReference type="PATRIC" id="fig|134605.3.peg.1635"/>
<protein>
    <submittedName>
        <fullName evidence="1">Uncharacterized protein</fullName>
    </submittedName>
</protein>
<evidence type="ECO:0000313" key="2">
    <source>
        <dbReference type="Proteomes" id="UP000070617"/>
    </source>
</evidence>